<evidence type="ECO:0008006" key="3">
    <source>
        <dbReference type="Google" id="ProtNLM"/>
    </source>
</evidence>
<evidence type="ECO:0000313" key="1">
    <source>
        <dbReference type="EMBL" id="PPQ95258.1"/>
    </source>
</evidence>
<keyword evidence="2" id="KW-1185">Reference proteome</keyword>
<name>A0A409XWX0_9AGAR</name>
<dbReference type="AlphaFoldDB" id="A0A409XWX0"/>
<organism evidence="1 2">
    <name type="scientific">Gymnopilus dilepis</name>
    <dbReference type="NCBI Taxonomy" id="231916"/>
    <lineage>
        <taxon>Eukaryota</taxon>
        <taxon>Fungi</taxon>
        <taxon>Dikarya</taxon>
        <taxon>Basidiomycota</taxon>
        <taxon>Agaricomycotina</taxon>
        <taxon>Agaricomycetes</taxon>
        <taxon>Agaricomycetidae</taxon>
        <taxon>Agaricales</taxon>
        <taxon>Agaricineae</taxon>
        <taxon>Hymenogastraceae</taxon>
        <taxon>Gymnopilus</taxon>
    </lineage>
</organism>
<evidence type="ECO:0000313" key="2">
    <source>
        <dbReference type="Proteomes" id="UP000284706"/>
    </source>
</evidence>
<gene>
    <name evidence="1" type="ORF">CVT26_014831</name>
</gene>
<proteinExistence type="predicted"/>
<sequence>MFTTPILPPELFGEIVHCIDDSEVATLSALSLSNKVFLSRCQRRLFSTISFRSTCSKQVHNDLAQDPHLDTRLKAFLHILKFSSHIATYVRRLELSITTGSDAWVVEEPFIKIMEIIKTSGNGIQELGLYGISFPEKFGDLLDLERIFLRPYINPTITSLTVSRLVGVPASLLRDSVNLEALTIDHSALEFDVAFDGTQLLSACPKLRAITFHPSMGVLETILERGKDPSNSQILDLSSLRTIHTISFPYNMLAANEIIQISEGNFEELHIKHNEEFRYCPFAGTIDLSISFGLRILDIEIVFPSRSSVLGGPLVDFCRVLKTIPQKNSVEEIKLGAYIGFYSSKQGPASCFQADWDLVDSALTRISDGRPLLFHLHFVYSFDEGSDTTSDGDEMEVERALHGEVERHCAQVFRRLVQERFPLVNTSSNINLILSHDVVVD</sequence>
<dbReference type="OrthoDB" id="2745898at2759"/>
<protein>
    <recommendedName>
        <fullName evidence="3">F-box domain-containing protein</fullName>
    </recommendedName>
</protein>
<accession>A0A409XWX0</accession>
<reference evidence="1 2" key="1">
    <citation type="journal article" date="2018" name="Evol. Lett.">
        <title>Horizontal gene cluster transfer increased hallucinogenic mushroom diversity.</title>
        <authorList>
            <person name="Reynolds H.T."/>
            <person name="Vijayakumar V."/>
            <person name="Gluck-Thaler E."/>
            <person name="Korotkin H.B."/>
            <person name="Matheny P.B."/>
            <person name="Slot J.C."/>
        </authorList>
    </citation>
    <scope>NUCLEOTIDE SEQUENCE [LARGE SCALE GENOMIC DNA]</scope>
    <source>
        <strain evidence="1 2">SRW20</strain>
    </source>
</reference>
<dbReference type="Proteomes" id="UP000284706">
    <property type="component" value="Unassembled WGS sequence"/>
</dbReference>
<dbReference type="InParanoid" id="A0A409XWX0"/>
<dbReference type="EMBL" id="NHYE01001430">
    <property type="protein sequence ID" value="PPQ95258.1"/>
    <property type="molecule type" value="Genomic_DNA"/>
</dbReference>
<comment type="caution">
    <text evidence="1">The sequence shown here is derived from an EMBL/GenBank/DDBJ whole genome shotgun (WGS) entry which is preliminary data.</text>
</comment>